<dbReference type="PANTHER" id="PTHR10429">
    <property type="entry name" value="DNA-3-METHYLADENINE GLYCOSYLASE"/>
    <property type="match status" value="1"/>
</dbReference>
<dbReference type="Proteomes" id="UP001500506">
    <property type="component" value="Unassembled WGS sequence"/>
</dbReference>
<evidence type="ECO:0000256" key="5">
    <source>
        <dbReference type="HAMAP-Rule" id="MF_00527"/>
    </source>
</evidence>
<sequence>MLGYDAPDGLVAIRLSEVEAYRGVGEDPGSHAFRGRTARNAVMFGEPGHLYAYFSYGMHVCLNIVARPAGLSSGVLMRGATVVAGIDLARQRRPGVNDRDLARGPGRLSRALGVPLGAGGSDLLESPFELRVPEAPLHSACGPRTGVSGDGGGTAYPWRFWLPGDEGVSPYRRHKLAAE</sequence>
<reference evidence="7" key="1">
    <citation type="journal article" date="2019" name="Int. J. Syst. Evol. Microbiol.">
        <title>The Global Catalogue of Microorganisms (GCM) 10K type strain sequencing project: providing services to taxonomists for standard genome sequencing and annotation.</title>
        <authorList>
            <consortium name="The Broad Institute Genomics Platform"/>
            <consortium name="The Broad Institute Genome Sequencing Center for Infectious Disease"/>
            <person name="Wu L."/>
            <person name="Ma J."/>
        </authorList>
    </citation>
    <scope>NUCLEOTIDE SEQUENCE [LARGE SCALE GENOMIC DNA]</scope>
    <source>
        <strain evidence="7">JCM 14319</strain>
    </source>
</reference>
<comment type="caution">
    <text evidence="6">The sequence shown here is derived from an EMBL/GenBank/DDBJ whole genome shotgun (WGS) entry which is preliminary data.</text>
</comment>
<dbReference type="NCBIfam" id="TIGR00567">
    <property type="entry name" value="3mg"/>
    <property type="match status" value="1"/>
</dbReference>
<evidence type="ECO:0000256" key="4">
    <source>
        <dbReference type="ARBA" id="ARBA00023204"/>
    </source>
</evidence>
<proteinExistence type="inferred from homology"/>
<dbReference type="Pfam" id="PF02245">
    <property type="entry name" value="Pur_DNA_glyco"/>
    <property type="match status" value="1"/>
</dbReference>
<dbReference type="EC" id="3.2.2.-" evidence="5"/>
<dbReference type="SUPFAM" id="SSF50486">
    <property type="entry name" value="FMT C-terminal domain-like"/>
    <property type="match status" value="1"/>
</dbReference>
<evidence type="ECO:0000256" key="2">
    <source>
        <dbReference type="ARBA" id="ARBA00022763"/>
    </source>
</evidence>
<evidence type="ECO:0000256" key="3">
    <source>
        <dbReference type="ARBA" id="ARBA00022801"/>
    </source>
</evidence>
<evidence type="ECO:0000256" key="1">
    <source>
        <dbReference type="ARBA" id="ARBA00009232"/>
    </source>
</evidence>
<dbReference type="InterPro" id="IPR003180">
    <property type="entry name" value="MPG"/>
</dbReference>
<dbReference type="Gene3D" id="3.10.300.10">
    <property type="entry name" value="Methylpurine-DNA glycosylase (MPG)"/>
    <property type="match status" value="1"/>
</dbReference>
<dbReference type="EMBL" id="BAAANH010000001">
    <property type="protein sequence ID" value="GAA1747039.1"/>
    <property type="molecule type" value="Genomic_DNA"/>
</dbReference>
<dbReference type="HAMAP" id="MF_00527">
    <property type="entry name" value="3MGH"/>
    <property type="match status" value="1"/>
</dbReference>
<evidence type="ECO:0000313" key="7">
    <source>
        <dbReference type="Proteomes" id="UP001500506"/>
    </source>
</evidence>
<dbReference type="InterPro" id="IPR011034">
    <property type="entry name" value="Formyl_transferase-like_C_sf"/>
</dbReference>
<gene>
    <name evidence="6" type="ORF">GCM10009747_00040</name>
</gene>
<keyword evidence="7" id="KW-1185">Reference proteome</keyword>
<dbReference type="NCBIfam" id="NF002003">
    <property type="entry name" value="PRK00802.1-3"/>
    <property type="match status" value="1"/>
</dbReference>
<keyword evidence="2 5" id="KW-0227">DNA damage</keyword>
<comment type="similarity">
    <text evidence="1 5">Belongs to the DNA glycosylase MPG family.</text>
</comment>
<keyword evidence="3 5" id="KW-0378">Hydrolase</keyword>
<name>A0ABN2K343_9MICO</name>
<keyword evidence="4 5" id="KW-0234">DNA repair</keyword>
<dbReference type="CDD" id="cd00540">
    <property type="entry name" value="AAG"/>
    <property type="match status" value="1"/>
</dbReference>
<protein>
    <recommendedName>
        <fullName evidence="5">Putative 3-methyladenine DNA glycosylase</fullName>
        <ecNumber evidence="5">3.2.2.-</ecNumber>
    </recommendedName>
</protein>
<accession>A0ABN2K343</accession>
<evidence type="ECO:0000313" key="6">
    <source>
        <dbReference type="EMBL" id="GAA1747039.1"/>
    </source>
</evidence>
<organism evidence="6 7">
    <name type="scientific">Agromyces humatus</name>
    <dbReference type="NCBI Taxonomy" id="279573"/>
    <lineage>
        <taxon>Bacteria</taxon>
        <taxon>Bacillati</taxon>
        <taxon>Actinomycetota</taxon>
        <taxon>Actinomycetes</taxon>
        <taxon>Micrococcales</taxon>
        <taxon>Microbacteriaceae</taxon>
        <taxon>Agromyces</taxon>
    </lineage>
</organism>
<dbReference type="PANTHER" id="PTHR10429:SF0">
    <property type="entry name" value="DNA-3-METHYLADENINE GLYCOSYLASE"/>
    <property type="match status" value="1"/>
</dbReference>
<dbReference type="InterPro" id="IPR036995">
    <property type="entry name" value="MPG_sf"/>
</dbReference>